<reference evidence="2" key="1">
    <citation type="journal article" date="2022" name="Mol. Ecol. Resour.">
        <title>The genomes of chicory, endive, great burdock and yacon provide insights into Asteraceae palaeo-polyploidization history and plant inulin production.</title>
        <authorList>
            <person name="Fan W."/>
            <person name="Wang S."/>
            <person name="Wang H."/>
            <person name="Wang A."/>
            <person name="Jiang F."/>
            <person name="Liu H."/>
            <person name="Zhao H."/>
            <person name="Xu D."/>
            <person name="Zhang Y."/>
        </authorList>
    </citation>
    <scope>NUCLEOTIDE SEQUENCE [LARGE SCALE GENOMIC DNA]</scope>
    <source>
        <strain evidence="2">cv. Yunnan</strain>
    </source>
</reference>
<comment type="caution">
    <text evidence="1">The sequence shown here is derived from an EMBL/GenBank/DDBJ whole genome shotgun (WGS) entry which is preliminary data.</text>
</comment>
<proteinExistence type="predicted"/>
<dbReference type="EMBL" id="CM042035">
    <property type="protein sequence ID" value="KAI3754352.1"/>
    <property type="molecule type" value="Genomic_DNA"/>
</dbReference>
<reference evidence="1 2" key="2">
    <citation type="journal article" date="2022" name="Mol. Ecol. Resour.">
        <title>The genomes of chicory, endive, great burdock and yacon provide insights into Asteraceae paleo-polyploidization history and plant inulin production.</title>
        <authorList>
            <person name="Fan W."/>
            <person name="Wang S."/>
            <person name="Wang H."/>
            <person name="Wang A."/>
            <person name="Jiang F."/>
            <person name="Liu H."/>
            <person name="Zhao H."/>
            <person name="Xu D."/>
            <person name="Zhang Y."/>
        </authorList>
    </citation>
    <scope>NUCLEOTIDE SEQUENCE [LARGE SCALE GENOMIC DNA]</scope>
    <source>
        <strain evidence="2">cv. Yunnan</strain>
        <tissue evidence="1">Leaves</tissue>
    </source>
</reference>
<name>A0ACB9E6A5_9ASTR</name>
<keyword evidence="2" id="KW-1185">Reference proteome</keyword>
<sequence>MDQCCCTEDISEYRRKHVSSLGVILLEVLYGRKATIEDVNQYLAIMAEEARQVDDIIAPNLRPQMDPQSLSIFSKTIYDCLKEQLDDERRLYMFEIAERLEKAFDIQREHENLVSVFIIDH</sequence>
<evidence type="ECO:0000313" key="2">
    <source>
        <dbReference type="Proteomes" id="UP001056120"/>
    </source>
</evidence>
<gene>
    <name evidence="1" type="ORF">L1987_54134</name>
</gene>
<evidence type="ECO:0000313" key="1">
    <source>
        <dbReference type="EMBL" id="KAI3754352.1"/>
    </source>
</evidence>
<protein>
    <submittedName>
        <fullName evidence="1">Uncharacterized protein</fullName>
    </submittedName>
</protein>
<organism evidence="1 2">
    <name type="scientific">Smallanthus sonchifolius</name>
    <dbReference type="NCBI Taxonomy" id="185202"/>
    <lineage>
        <taxon>Eukaryota</taxon>
        <taxon>Viridiplantae</taxon>
        <taxon>Streptophyta</taxon>
        <taxon>Embryophyta</taxon>
        <taxon>Tracheophyta</taxon>
        <taxon>Spermatophyta</taxon>
        <taxon>Magnoliopsida</taxon>
        <taxon>eudicotyledons</taxon>
        <taxon>Gunneridae</taxon>
        <taxon>Pentapetalae</taxon>
        <taxon>asterids</taxon>
        <taxon>campanulids</taxon>
        <taxon>Asterales</taxon>
        <taxon>Asteraceae</taxon>
        <taxon>Asteroideae</taxon>
        <taxon>Heliantheae alliance</taxon>
        <taxon>Millerieae</taxon>
        <taxon>Smallanthus</taxon>
    </lineage>
</organism>
<accession>A0ACB9E6A5</accession>
<dbReference type="Proteomes" id="UP001056120">
    <property type="component" value="Linkage Group LG18"/>
</dbReference>